<dbReference type="AlphaFoldDB" id="A0A7N2M0S2"/>
<dbReference type="InParanoid" id="A0A7N2M0S2"/>
<keyword evidence="2" id="KW-1185">Reference proteome</keyword>
<dbReference type="EnsemblPlants" id="QL06p047234:mrna">
    <property type="protein sequence ID" value="QL06p047234:mrna"/>
    <property type="gene ID" value="QL06p047234"/>
</dbReference>
<evidence type="ECO:0000313" key="1">
    <source>
        <dbReference type="EnsemblPlants" id="QL06p047234:mrna"/>
    </source>
</evidence>
<dbReference type="Gramene" id="QL06p047234:mrna">
    <property type="protein sequence ID" value="QL06p047234:mrna"/>
    <property type="gene ID" value="QL06p047234"/>
</dbReference>
<organism evidence="1 2">
    <name type="scientific">Quercus lobata</name>
    <name type="common">Valley oak</name>
    <dbReference type="NCBI Taxonomy" id="97700"/>
    <lineage>
        <taxon>Eukaryota</taxon>
        <taxon>Viridiplantae</taxon>
        <taxon>Streptophyta</taxon>
        <taxon>Embryophyta</taxon>
        <taxon>Tracheophyta</taxon>
        <taxon>Spermatophyta</taxon>
        <taxon>Magnoliopsida</taxon>
        <taxon>eudicotyledons</taxon>
        <taxon>Gunneridae</taxon>
        <taxon>Pentapetalae</taxon>
        <taxon>rosids</taxon>
        <taxon>fabids</taxon>
        <taxon>Fagales</taxon>
        <taxon>Fagaceae</taxon>
        <taxon>Quercus</taxon>
    </lineage>
</organism>
<dbReference type="Proteomes" id="UP000594261">
    <property type="component" value="Chromosome 6"/>
</dbReference>
<dbReference type="EMBL" id="LRBV02000006">
    <property type="status" value="NOT_ANNOTATED_CDS"/>
    <property type="molecule type" value="Genomic_DNA"/>
</dbReference>
<evidence type="ECO:0000313" key="2">
    <source>
        <dbReference type="Proteomes" id="UP000594261"/>
    </source>
</evidence>
<reference evidence="1" key="2">
    <citation type="submission" date="2021-01" db="UniProtKB">
        <authorList>
            <consortium name="EnsemblPlants"/>
        </authorList>
    </citation>
    <scope>IDENTIFICATION</scope>
</reference>
<accession>A0A7N2M0S2</accession>
<reference evidence="1 2" key="1">
    <citation type="journal article" date="2016" name="G3 (Bethesda)">
        <title>First Draft Assembly and Annotation of the Genome of a California Endemic Oak Quercus lobata Nee (Fagaceae).</title>
        <authorList>
            <person name="Sork V.L."/>
            <person name="Fitz-Gibbon S.T."/>
            <person name="Puiu D."/>
            <person name="Crepeau M."/>
            <person name="Gugger P.F."/>
            <person name="Sherman R."/>
            <person name="Stevens K."/>
            <person name="Langley C.H."/>
            <person name="Pellegrini M."/>
            <person name="Salzberg S.L."/>
        </authorList>
    </citation>
    <scope>NUCLEOTIDE SEQUENCE [LARGE SCALE GENOMIC DNA]</scope>
    <source>
        <strain evidence="1 2">cv. SW786</strain>
    </source>
</reference>
<sequence length="125" mass="14119">MPMDPPITNLRLLIYTVIGVTLARPVSAWLQGERLFSWGGSSEETYPDSTIRQVLHLEGKAAKSMTLGKLARYLRNFSLNINLITFLLVPMEVYGANWLNRRKIDVASEYAFGGIWSELAESKKD</sequence>
<protein>
    <submittedName>
        <fullName evidence="1">Uncharacterized protein</fullName>
    </submittedName>
</protein>
<proteinExistence type="predicted"/>
<name>A0A7N2M0S2_QUELO</name>